<protein>
    <recommendedName>
        <fullName evidence="3">Apea-like HEPN domain-containing protein</fullName>
    </recommendedName>
</protein>
<dbReference type="AlphaFoldDB" id="A0A3M5U0J4"/>
<proteinExistence type="predicted"/>
<gene>
    <name evidence="1" type="ORF">ALP32_200028</name>
</gene>
<name>A0A3M5U0J4_9PSED</name>
<organism evidence="1 2">
    <name type="scientific">Pseudomonas avellanae</name>
    <dbReference type="NCBI Taxonomy" id="46257"/>
    <lineage>
        <taxon>Bacteria</taxon>
        <taxon>Pseudomonadati</taxon>
        <taxon>Pseudomonadota</taxon>
        <taxon>Gammaproteobacteria</taxon>
        <taxon>Pseudomonadales</taxon>
        <taxon>Pseudomonadaceae</taxon>
        <taxon>Pseudomonas</taxon>
    </lineage>
</organism>
<reference evidence="1 2" key="1">
    <citation type="submission" date="2018-08" db="EMBL/GenBank/DDBJ databases">
        <title>Recombination of ecologically and evolutionarily significant loci maintains genetic cohesion in the Pseudomonas syringae species complex.</title>
        <authorList>
            <person name="Dillon M."/>
            <person name="Thakur S."/>
            <person name="Almeida R.N.D."/>
            <person name="Weir B.S."/>
            <person name="Guttman D.S."/>
        </authorList>
    </citation>
    <scope>NUCLEOTIDE SEQUENCE [LARGE SCALE GENOMIC DNA]</scope>
    <source>
        <strain evidence="1 2">ICMP 9749</strain>
    </source>
</reference>
<sequence length="331" mass="37427">MDEWFESLDQCVKDGVVELKTTFEIVTNFSFIRAKAFQALSEGAPNFSYDEHLGTLFNFDLEDAELGSGIQVHSVELDEELHSEGLYTVEILFNYEVSKELVALEHTRAALKLVKLNTRLVDFLKVSLTLAGREFTVVPSTLNLRIQTPHGWRRVYQSSGKQPKIEPLQAEAFDGFLKSLQSSTKVFARYTMEKKIKNLVGLMSSGLRLETRNFESDALLNFYKVIEVVAKDPAFVEHSVEILERPLAYGKAIVNSGQRSLIAYVWEYLKKIEPKIGEDSLELLVKIADTRNKLAHVGAAKLEPNMVPFCKTVAMVLLRKFLVLKTTSDKT</sequence>
<accession>A0A3M5U0J4</accession>
<comment type="caution">
    <text evidence="1">The sequence shown here is derived from an EMBL/GenBank/DDBJ whole genome shotgun (WGS) entry which is preliminary data.</text>
</comment>
<evidence type="ECO:0000313" key="1">
    <source>
        <dbReference type="EMBL" id="RMU39123.1"/>
    </source>
</evidence>
<dbReference type="RefSeq" id="WP_005618751.1">
    <property type="nucleotide sequence ID" value="NZ_BMNO01000131.1"/>
</dbReference>
<dbReference type="Proteomes" id="UP000281514">
    <property type="component" value="Unassembled WGS sequence"/>
</dbReference>
<dbReference type="EMBL" id="RBTX01000128">
    <property type="protein sequence ID" value="RMU39123.1"/>
    <property type="molecule type" value="Genomic_DNA"/>
</dbReference>
<evidence type="ECO:0008006" key="3">
    <source>
        <dbReference type="Google" id="ProtNLM"/>
    </source>
</evidence>
<evidence type="ECO:0000313" key="2">
    <source>
        <dbReference type="Proteomes" id="UP000281514"/>
    </source>
</evidence>